<keyword evidence="6 8" id="KW-0408">Iron</keyword>
<evidence type="ECO:0000256" key="5">
    <source>
        <dbReference type="ARBA" id="ARBA00022723"/>
    </source>
</evidence>
<comment type="similarity">
    <text evidence="8">Belongs to the methylthiotransferase family. RimO subfamily.</text>
</comment>
<feature type="binding site" evidence="8">
    <location>
        <position position="14"/>
    </location>
    <ligand>
        <name>[4Fe-4S] cluster</name>
        <dbReference type="ChEBI" id="CHEBI:49883"/>
        <label>1</label>
    </ligand>
</feature>
<evidence type="ECO:0000259" key="9">
    <source>
        <dbReference type="PROSITE" id="PS50926"/>
    </source>
</evidence>
<dbReference type="PANTHER" id="PTHR43837">
    <property type="entry name" value="RIBOSOMAL PROTEIN S12 METHYLTHIOTRANSFERASE RIMO"/>
    <property type="match status" value="1"/>
</dbReference>
<dbReference type="PROSITE" id="PS01278">
    <property type="entry name" value="MTTASE_RADICAL"/>
    <property type="match status" value="1"/>
</dbReference>
<evidence type="ECO:0000256" key="1">
    <source>
        <dbReference type="ARBA" id="ARBA00022485"/>
    </source>
</evidence>
<dbReference type="NCBIfam" id="TIGR01125">
    <property type="entry name" value="30S ribosomal protein S12 methylthiotransferase RimO"/>
    <property type="match status" value="1"/>
</dbReference>
<dbReference type="NCBIfam" id="TIGR00089">
    <property type="entry name" value="MiaB/RimO family radical SAM methylthiotransferase"/>
    <property type="match status" value="1"/>
</dbReference>
<dbReference type="Gene3D" id="3.40.50.12160">
    <property type="entry name" value="Methylthiotransferase, N-terminal domain"/>
    <property type="match status" value="1"/>
</dbReference>
<name>A0A0P6XQT3_9CHLR</name>
<feature type="binding site" evidence="8">
    <location>
        <position position="160"/>
    </location>
    <ligand>
        <name>[4Fe-4S] cluster</name>
        <dbReference type="ChEBI" id="CHEBI:49883"/>
        <label>2</label>
        <note>4Fe-4S-S-AdoMet</note>
    </ligand>
</feature>
<evidence type="ECO:0000313" key="13">
    <source>
        <dbReference type="Proteomes" id="UP000050501"/>
    </source>
</evidence>
<dbReference type="HAMAP" id="MF_01865">
    <property type="entry name" value="MTTase_RimO"/>
    <property type="match status" value="1"/>
</dbReference>
<keyword evidence="7 8" id="KW-0411">Iron-sulfur</keyword>
<dbReference type="GO" id="GO:0035600">
    <property type="term" value="P:tRNA methylthiolation"/>
    <property type="evidence" value="ECO:0007669"/>
    <property type="project" value="UniProtKB-ARBA"/>
</dbReference>
<dbReference type="InterPro" id="IPR005839">
    <property type="entry name" value="Methylthiotransferase"/>
</dbReference>
<dbReference type="InterPro" id="IPR007197">
    <property type="entry name" value="rSAM"/>
</dbReference>
<keyword evidence="4 8" id="KW-0949">S-adenosyl-L-methionine</keyword>
<dbReference type="OrthoDB" id="9805215at2"/>
<protein>
    <recommendedName>
        <fullName evidence="8">Ribosomal protein uS12 methylthiotransferase RimO</fullName>
        <shortName evidence="8">uS12 MTTase</shortName>
        <shortName evidence="8">uS12 methylthiotransferase</shortName>
        <ecNumber evidence="8">2.8.4.4</ecNumber>
    </recommendedName>
    <alternativeName>
        <fullName evidence="8">Ribosomal protein uS12 (aspartate-C(3))-methylthiotransferase</fullName>
    </alternativeName>
    <alternativeName>
        <fullName evidence="8">Ribosome maturation factor RimO</fullName>
    </alternativeName>
</protein>
<dbReference type="PROSITE" id="PS50926">
    <property type="entry name" value="TRAM"/>
    <property type="match status" value="1"/>
</dbReference>
<feature type="domain" description="Radical SAM core" evidence="11">
    <location>
        <begin position="146"/>
        <end position="377"/>
    </location>
</feature>
<dbReference type="PATRIC" id="fig|229921.5.peg.3711"/>
<evidence type="ECO:0000256" key="8">
    <source>
        <dbReference type="HAMAP-Rule" id="MF_01865"/>
    </source>
</evidence>
<dbReference type="GO" id="GO:0035599">
    <property type="term" value="F:aspartic acid methylthiotransferase activity"/>
    <property type="evidence" value="ECO:0007669"/>
    <property type="project" value="TreeGrafter"/>
</dbReference>
<evidence type="ECO:0000313" key="12">
    <source>
        <dbReference type="EMBL" id="KPL81796.1"/>
    </source>
</evidence>
<dbReference type="InterPro" id="IPR005840">
    <property type="entry name" value="Ribosomal_uS12_MeSTrfase_RimO"/>
</dbReference>
<dbReference type="GO" id="GO:0005829">
    <property type="term" value="C:cytosol"/>
    <property type="evidence" value="ECO:0007669"/>
    <property type="project" value="TreeGrafter"/>
</dbReference>
<dbReference type="PROSITE" id="PS51449">
    <property type="entry name" value="MTTASE_N"/>
    <property type="match status" value="1"/>
</dbReference>
<dbReference type="SFLD" id="SFLDF00274">
    <property type="entry name" value="ribosomal_protein_S12_methylth"/>
    <property type="match status" value="1"/>
</dbReference>
<dbReference type="GO" id="GO:0103039">
    <property type="term" value="F:protein methylthiotransferase activity"/>
    <property type="evidence" value="ECO:0007669"/>
    <property type="project" value="UniProtKB-EC"/>
</dbReference>
<dbReference type="FunFam" id="3.80.30.20:FF:000001">
    <property type="entry name" value="tRNA-2-methylthio-N(6)-dimethylallyladenosine synthase 2"/>
    <property type="match status" value="1"/>
</dbReference>
<dbReference type="SFLD" id="SFLDG01082">
    <property type="entry name" value="B12-binding_domain_containing"/>
    <property type="match status" value="1"/>
</dbReference>
<proteinExistence type="inferred from homology"/>
<keyword evidence="2 8" id="KW-0963">Cytoplasm</keyword>
<dbReference type="EMBL" id="LGCM01000035">
    <property type="protein sequence ID" value="KPL81796.1"/>
    <property type="molecule type" value="Genomic_DNA"/>
</dbReference>
<feature type="domain" description="MTTase N-terminal" evidence="10">
    <location>
        <begin position="5"/>
        <end position="119"/>
    </location>
</feature>
<dbReference type="Pfam" id="PF00919">
    <property type="entry name" value="UPF0004"/>
    <property type="match status" value="1"/>
</dbReference>
<dbReference type="RefSeq" id="WP_062418292.1">
    <property type="nucleotide sequence ID" value="NZ_DF967974.1"/>
</dbReference>
<dbReference type="SFLD" id="SFLDG01061">
    <property type="entry name" value="methylthiotransferase"/>
    <property type="match status" value="1"/>
</dbReference>
<dbReference type="Pfam" id="PF04055">
    <property type="entry name" value="Radical_SAM"/>
    <property type="match status" value="1"/>
</dbReference>
<keyword evidence="13" id="KW-1185">Reference proteome</keyword>
<dbReference type="CDD" id="cd01335">
    <property type="entry name" value="Radical_SAM"/>
    <property type="match status" value="1"/>
</dbReference>
<evidence type="ECO:0000259" key="10">
    <source>
        <dbReference type="PROSITE" id="PS51449"/>
    </source>
</evidence>
<dbReference type="InterPro" id="IPR013848">
    <property type="entry name" value="Methylthiotransferase_N"/>
</dbReference>
<keyword evidence="5 8" id="KW-0479">Metal-binding</keyword>
<reference evidence="12 13" key="1">
    <citation type="submission" date="2015-07" db="EMBL/GenBank/DDBJ databases">
        <title>Genome sequence of Levilinea saccharolytica DSM 16555.</title>
        <authorList>
            <person name="Hemp J."/>
            <person name="Ward L.M."/>
            <person name="Pace L.A."/>
            <person name="Fischer W.W."/>
        </authorList>
    </citation>
    <scope>NUCLEOTIDE SEQUENCE [LARGE SCALE GENOMIC DNA]</scope>
    <source>
        <strain evidence="12 13">KIBI-1</strain>
    </source>
</reference>
<comment type="caution">
    <text evidence="12">The sequence shown here is derived from an EMBL/GenBank/DDBJ whole genome shotgun (WGS) entry which is preliminary data.</text>
</comment>
<dbReference type="SUPFAM" id="SSF102114">
    <property type="entry name" value="Radical SAM enzymes"/>
    <property type="match status" value="1"/>
</dbReference>
<evidence type="ECO:0000256" key="2">
    <source>
        <dbReference type="ARBA" id="ARBA00022490"/>
    </source>
</evidence>
<keyword evidence="3 8" id="KW-0808">Transferase</keyword>
<evidence type="ECO:0000256" key="3">
    <source>
        <dbReference type="ARBA" id="ARBA00022679"/>
    </source>
</evidence>
<sequence length="449" mass="49535">MKNAKNFYLVSLGCAKNTVDSESMAALLEDAGYRGVDQPSKASILIVNTCGFLKPAIQESLETLQGLAHRKRPGQLLIATGCLTERYRDRVAQEVPGVDGILGTRRWMDIVDVIHTLRAEKPPAVLYHLPDAPTVGKDERGVLRAAIQGGSSYLKIADGCRRPCAFCAIPAIKGTAVSRPPEVILDEVRILQDMGLQEIILIAQDTSDYGHDLGLRDGLSDLLLRITQSAPRIPWLRILYTYPGYVTDRLIEVMASQPQVLHYLDMPLQHAHPDTLRRMRRPANMEWVHSTLAKIRTAMPDAALRTTFIVGYPGETEAEFQALLDFVKEVHFDHIGAFPFFMEAGTASEPLGDTVPEEVKQDRLQRLMTLQEGISLARNQALVGRTLDMLIEGAQDGISIGRTYRDAPEIDGLVFATGEAPVGQILPVRITGALTHDLTAEFISTSRPR</sequence>
<evidence type="ECO:0000256" key="4">
    <source>
        <dbReference type="ARBA" id="ARBA00022691"/>
    </source>
</evidence>
<dbReference type="InterPro" id="IPR058240">
    <property type="entry name" value="rSAM_sf"/>
</dbReference>
<dbReference type="InterPro" id="IPR002792">
    <property type="entry name" value="TRAM_dom"/>
</dbReference>
<dbReference type="PROSITE" id="PS51918">
    <property type="entry name" value="RADICAL_SAM"/>
    <property type="match status" value="1"/>
</dbReference>
<evidence type="ECO:0000259" key="11">
    <source>
        <dbReference type="PROSITE" id="PS51918"/>
    </source>
</evidence>
<dbReference type="Gene3D" id="3.80.30.20">
    <property type="entry name" value="tm_1862 like domain"/>
    <property type="match status" value="1"/>
</dbReference>
<dbReference type="InterPro" id="IPR020612">
    <property type="entry name" value="Methylthiotransferase_CS"/>
</dbReference>
<dbReference type="GO" id="GO:0046872">
    <property type="term" value="F:metal ion binding"/>
    <property type="evidence" value="ECO:0007669"/>
    <property type="project" value="UniProtKB-KW"/>
</dbReference>
<dbReference type="Gene3D" id="2.40.50.140">
    <property type="entry name" value="Nucleic acid-binding proteins"/>
    <property type="match status" value="1"/>
</dbReference>
<accession>A0A0P6XQT3</accession>
<feature type="binding site" evidence="8">
    <location>
        <position position="82"/>
    </location>
    <ligand>
        <name>[4Fe-4S] cluster</name>
        <dbReference type="ChEBI" id="CHEBI:49883"/>
        <label>1</label>
    </ligand>
</feature>
<gene>
    <name evidence="8" type="primary">rimO</name>
    <name evidence="12" type="ORF">ADN01_09395</name>
</gene>
<comment type="function">
    <text evidence="8">Catalyzes the methylthiolation of an aspartic acid residue of ribosomal protein uS12.</text>
</comment>
<dbReference type="EC" id="2.8.4.4" evidence="8"/>
<feature type="binding site" evidence="8">
    <location>
        <position position="164"/>
    </location>
    <ligand>
        <name>[4Fe-4S] cluster</name>
        <dbReference type="ChEBI" id="CHEBI:49883"/>
        <label>2</label>
        <note>4Fe-4S-S-AdoMet</note>
    </ligand>
</feature>
<comment type="cofactor">
    <cofactor evidence="8">
        <name>[4Fe-4S] cluster</name>
        <dbReference type="ChEBI" id="CHEBI:49883"/>
    </cofactor>
    <text evidence="8">Binds 2 [4Fe-4S] clusters. One cluster is coordinated with 3 cysteines and an exchangeable S-adenosyl-L-methionine.</text>
</comment>
<dbReference type="InterPro" id="IPR012340">
    <property type="entry name" value="NA-bd_OB-fold"/>
</dbReference>
<organism evidence="12 13">
    <name type="scientific">Levilinea saccharolytica</name>
    <dbReference type="NCBI Taxonomy" id="229921"/>
    <lineage>
        <taxon>Bacteria</taxon>
        <taxon>Bacillati</taxon>
        <taxon>Chloroflexota</taxon>
        <taxon>Anaerolineae</taxon>
        <taxon>Anaerolineales</taxon>
        <taxon>Anaerolineaceae</taxon>
        <taxon>Levilinea</taxon>
    </lineage>
</organism>
<dbReference type="AlphaFoldDB" id="A0A0P6XQT3"/>
<dbReference type="GO" id="GO:0051539">
    <property type="term" value="F:4 iron, 4 sulfur cluster binding"/>
    <property type="evidence" value="ECO:0007669"/>
    <property type="project" value="UniProtKB-UniRule"/>
</dbReference>
<feature type="binding site" evidence="8">
    <location>
        <position position="50"/>
    </location>
    <ligand>
        <name>[4Fe-4S] cluster</name>
        <dbReference type="ChEBI" id="CHEBI:49883"/>
        <label>1</label>
    </ligand>
</feature>
<dbReference type="SFLD" id="SFLDS00029">
    <property type="entry name" value="Radical_SAM"/>
    <property type="match status" value="1"/>
</dbReference>
<dbReference type="InterPro" id="IPR023404">
    <property type="entry name" value="rSAM_horseshoe"/>
</dbReference>
<feature type="domain" description="TRAM" evidence="9">
    <location>
        <begin position="380"/>
        <end position="444"/>
    </location>
</feature>
<evidence type="ECO:0000256" key="7">
    <source>
        <dbReference type="ARBA" id="ARBA00023014"/>
    </source>
</evidence>
<dbReference type="SMART" id="SM00729">
    <property type="entry name" value="Elp3"/>
    <property type="match status" value="1"/>
</dbReference>
<dbReference type="PANTHER" id="PTHR43837:SF1">
    <property type="entry name" value="RIBOSOMAL PROTEIN US12 METHYLTHIOTRANSFERASE RIMO"/>
    <property type="match status" value="1"/>
</dbReference>
<dbReference type="Proteomes" id="UP000050501">
    <property type="component" value="Unassembled WGS sequence"/>
</dbReference>
<evidence type="ECO:0000256" key="6">
    <source>
        <dbReference type="ARBA" id="ARBA00023004"/>
    </source>
</evidence>
<feature type="binding site" evidence="8">
    <location>
        <position position="167"/>
    </location>
    <ligand>
        <name>[4Fe-4S] cluster</name>
        <dbReference type="ChEBI" id="CHEBI:49883"/>
        <label>2</label>
        <note>4Fe-4S-S-AdoMet</note>
    </ligand>
</feature>
<dbReference type="InterPro" id="IPR038135">
    <property type="entry name" value="Methylthiotransferase_N_sf"/>
</dbReference>
<comment type="subcellular location">
    <subcellularLocation>
        <location evidence="8">Cytoplasm</location>
    </subcellularLocation>
</comment>
<keyword evidence="1 8" id="KW-0004">4Fe-4S</keyword>
<dbReference type="STRING" id="229921.ADN01_09395"/>
<dbReference type="Pfam" id="PF18693">
    <property type="entry name" value="TRAM_2"/>
    <property type="match status" value="1"/>
</dbReference>
<dbReference type="InterPro" id="IPR006638">
    <property type="entry name" value="Elp3/MiaA/NifB-like_rSAM"/>
</dbReference>
<comment type="catalytic activity">
    <reaction evidence="8">
        <text>L-aspartate(89)-[ribosomal protein uS12]-hydrogen + (sulfur carrier)-SH + AH2 + 2 S-adenosyl-L-methionine = 3-methylsulfanyl-L-aspartate(89)-[ribosomal protein uS12]-hydrogen + (sulfur carrier)-H + 5'-deoxyadenosine + L-methionine + A + S-adenosyl-L-homocysteine + 2 H(+)</text>
        <dbReference type="Rhea" id="RHEA:37087"/>
        <dbReference type="Rhea" id="RHEA-COMP:10460"/>
        <dbReference type="Rhea" id="RHEA-COMP:10461"/>
        <dbReference type="Rhea" id="RHEA-COMP:14737"/>
        <dbReference type="Rhea" id="RHEA-COMP:14739"/>
        <dbReference type="ChEBI" id="CHEBI:13193"/>
        <dbReference type="ChEBI" id="CHEBI:15378"/>
        <dbReference type="ChEBI" id="CHEBI:17319"/>
        <dbReference type="ChEBI" id="CHEBI:17499"/>
        <dbReference type="ChEBI" id="CHEBI:29917"/>
        <dbReference type="ChEBI" id="CHEBI:29961"/>
        <dbReference type="ChEBI" id="CHEBI:57844"/>
        <dbReference type="ChEBI" id="CHEBI:57856"/>
        <dbReference type="ChEBI" id="CHEBI:59789"/>
        <dbReference type="ChEBI" id="CHEBI:64428"/>
        <dbReference type="ChEBI" id="CHEBI:73599"/>
        <dbReference type="EC" id="2.8.4.4"/>
    </reaction>
</comment>